<name>A0A147JT23_HADYE</name>
<evidence type="ECO:0000256" key="4">
    <source>
        <dbReference type="ARBA" id="ARBA00022723"/>
    </source>
</evidence>
<feature type="binding site" evidence="6">
    <location>
        <position position="282"/>
    </location>
    <ligand>
        <name>Zn(2+)</name>
        <dbReference type="ChEBI" id="CHEBI:29105"/>
    </ligand>
</feature>
<comment type="function">
    <text evidence="6">Exchanges the guanine residue with 7-cyano-7-deazaguanine (preQ0) at position 15 in the dihydrouridine loop (D-loop) of archaeal tRNAs.</text>
</comment>
<comment type="cofactor">
    <cofactor evidence="6">
        <name>Zn(2+)</name>
        <dbReference type="ChEBI" id="CHEBI:29105"/>
    </cofactor>
    <text evidence="6">Binds 1 zinc ion per subunit.</text>
</comment>
<dbReference type="InterPro" id="IPR050076">
    <property type="entry name" value="ArchSynthase1/Queuine_TRR"/>
</dbReference>
<dbReference type="Gene3D" id="3.40.50.10630">
    <property type="entry name" value="Uracil-DNA glycosylase-like"/>
    <property type="match status" value="1"/>
</dbReference>
<dbReference type="EC" id="2.4.2.48" evidence="6"/>
<dbReference type="GO" id="GO:0016763">
    <property type="term" value="F:pentosyltransferase activity"/>
    <property type="evidence" value="ECO:0007669"/>
    <property type="project" value="UniProtKB-UniRule"/>
</dbReference>
<dbReference type="EMBL" id="LQMQ01000057">
    <property type="protein sequence ID" value="KUO39657.1"/>
    <property type="molecule type" value="Genomic_DNA"/>
</dbReference>
<dbReference type="HAMAP" id="MF_01634">
    <property type="entry name" value="TgtA_arch"/>
    <property type="match status" value="1"/>
</dbReference>
<dbReference type="InterPro" id="IPR004804">
    <property type="entry name" value="TgtA"/>
</dbReference>
<dbReference type="STRING" id="1776334.APZ16_03175"/>
<dbReference type="UniPathway" id="UPA00393"/>
<evidence type="ECO:0000256" key="3">
    <source>
        <dbReference type="ARBA" id="ARBA00022694"/>
    </source>
</evidence>
<comment type="similarity">
    <text evidence="6">Belongs to the archaeosine tRNA-ribosyltransferase family.</text>
</comment>
<keyword evidence="3 6" id="KW-0819">tRNA processing</keyword>
<evidence type="ECO:0000256" key="6">
    <source>
        <dbReference type="HAMAP-Rule" id="MF_01634"/>
    </source>
</evidence>
<keyword evidence="4 6" id="KW-0479">Metal-binding</keyword>
<feature type="binding site" evidence="6">
    <location>
        <position position="285"/>
    </location>
    <ligand>
        <name>Zn(2+)</name>
        <dbReference type="ChEBI" id="CHEBI:29105"/>
    </ligand>
</feature>
<feature type="binding site" evidence="6">
    <location>
        <position position="280"/>
    </location>
    <ligand>
        <name>Zn(2+)</name>
        <dbReference type="ChEBI" id="CHEBI:29105"/>
    </ligand>
</feature>
<comment type="catalytic activity">
    <reaction evidence="6">
        <text>guanosine(15) in tRNA + 7-cyano-7-carbaguanine = 7-cyano-7-carbaguanosine(15) in tRNA + guanine</text>
        <dbReference type="Rhea" id="RHEA:43164"/>
        <dbReference type="Rhea" id="RHEA-COMP:10371"/>
        <dbReference type="Rhea" id="RHEA-COMP:10372"/>
        <dbReference type="ChEBI" id="CHEBI:16235"/>
        <dbReference type="ChEBI" id="CHEBI:45075"/>
        <dbReference type="ChEBI" id="CHEBI:74269"/>
        <dbReference type="ChEBI" id="CHEBI:82850"/>
        <dbReference type="EC" id="2.4.2.48"/>
    </reaction>
</comment>
<dbReference type="AlphaFoldDB" id="A0A147JT23"/>
<evidence type="ECO:0000313" key="8">
    <source>
        <dbReference type="EMBL" id="KUO39657.1"/>
    </source>
</evidence>
<sequence length="509" mass="57754">MPRRYGDHIFQILKRDGMGRIGRVTTAHGDFTTPTLMPVIDPTDIVLKPKEMRREFGSELVITNAYLTLLHFGKNPELKIHEVLDYDGPIMTDSGGYQILRYGNIDISPEEIVRYQDAIEPDIATILDIPTGINASREYAAETVRITLERARQAIKIRSNPKVLWCGPIQGGLFTDLVEKSARETGELDYHFHAIGSPVELLNNYRFAELVDLVMAAKRNLPLNRPVHLFGAGHPMMLSLAVAMGCDLFDSAAYILFARDGRYLTPEGTLHLDELSCLPCECPVCTSTTVEELKREEEGEKVKLLARHNLHVTFGEIRRIRQAIVDGRLWEHVQIKCRSHPSLLEALKKFLSYGDVIERFDPVTKKSAFYYSGSESIKRPEVIRHKLRMKKRYQPPPLETLVILSKPDLEEIPVEAENYHIVKLVPPFGVVPEEIEEIYPLSQNQAPEELDADVIKSVAESLESYLQSHGGVYKRVILLNDKDRWGDSLEKACRPVVEKLEVIQLGEKI</sequence>
<feature type="binding site" evidence="6">
    <location>
        <position position="128"/>
    </location>
    <ligand>
        <name>substrate</name>
    </ligand>
</feature>
<evidence type="ECO:0000256" key="2">
    <source>
        <dbReference type="ARBA" id="ARBA00022679"/>
    </source>
</evidence>
<evidence type="ECO:0000256" key="1">
    <source>
        <dbReference type="ARBA" id="ARBA00022676"/>
    </source>
</evidence>
<dbReference type="Pfam" id="PF01702">
    <property type="entry name" value="TGT"/>
    <property type="match status" value="1"/>
</dbReference>
<comment type="caution">
    <text evidence="8">The sequence shown here is derived from an EMBL/GenBank/DDBJ whole genome shotgun (WGS) entry which is preliminary data.</text>
</comment>
<feature type="domain" description="tRNA-guanine(15) transglycosylase-like" evidence="7">
    <location>
        <begin position="19"/>
        <end position="341"/>
    </location>
</feature>
<gene>
    <name evidence="6" type="primary">tgtA</name>
    <name evidence="8" type="ORF">APZ16_03175</name>
</gene>
<dbReference type="InterPro" id="IPR002616">
    <property type="entry name" value="tRNA_ribo_trans-like"/>
</dbReference>
<protein>
    <recommendedName>
        <fullName evidence="6">tRNA-guanine(15) transglycosylase</fullName>
        <ecNumber evidence="6">2.4.2.48</ecNumber>
    </recommendedName>
    <alternativeName>
        <fullName evidence="6">7-cyano-7-deazaguanine tRNA-ribosyltransferase</fullName>
    </alternativeName>
    <alternativeName>
        <fullName evidence="6">Archaeal tRNA-guanine transglycosylase</fullName>
    </alternativeName>
</protein>
<feature type="active site" description="Nucleophile" evidence="6">
    <location>
        <position position="93"/>
    </location>
</feature>
<keyword evidence="1 6" id="KW-0328">Glycosyltransferase</keyword>
<evidence type="ECO:0000256" key="5">
    <source>
        <dbReference type="ARBA" id="ARBA00022833"/>
    </source>
</evidence>
<reference evidence="8 9" key="1">
    <citation type="journal article" date="2016" name="Nat. Microbiol.">
        <title>Genomic inference of the metabolism of cosmopolitan subsurface Archaea, Hadesarchaea.</title>
        <authorList>
            <person name="Baker B.J."/>
            <person name="Saw J.H."/>
            <person name="Lind A.E."/>
            <person name="Lazar C.S."/>
            <person name="Hinrichs K.-U."/>
            <person name="Teske A.P."/>
            <person name="Ettema T.J."/>
        </authorList>
    </citation>
    <scope>NUCLEOTIDE SEQUENCE [LARGE SCALE GENOMIC DNA]</scope>
</reference>
<keyword evidence="5 6" id="KW-0862">Zinc</keyword>
<dbReference type="PANTHER" id="PTHR46499">
    <property type="entry name" value="QUEUINE TRNA-RIBOSYLTRANSFERASE"/>
    <property type="match status" value="1"/>
</dbReference>
<dbReference type="Gene3D" id="3.20.20.105">
    <property type="entry name" value="Queuine tRNA-ribosyltransferase-like"/>
    <property type="match status" value="1"/>
</dbReference>
<organism evidence="8 9">
    <name type="scientific">Hadarchaeum yellowstonense</name>
    <dbReference type="NCBI Taxonomy" id="1776334"/>
    <lineage>
        <taxon>Archaea</taxon>
        <taxon>Methanobacteriati</taxon>
        <taxon>Candidatus Hadarchaeota</taxon>
        <taxon>Candidatus Hadarchaeia</taxon>
        <taxon>Candidatus Hadarchaeales</taxon>
        <taxon>Candidatus Hadarchaeaceae</taxon>
        <taxon>Candidatus Hadarchaeum</taxon>
    </lineage>
</organism>
<dbReference type="InterPro" id="IPR036511">
    <property type="entry name" value="TGT-like_sf"/>
</dbReference>
<evidence type="ECO:0000259" key="7">
    <source>
        <dbReference type="Pfam" id="PF01702"/>
    </source>
</evidence>
<dbReference type="NCBIfam" id="TIGR00449">
    <property type="entry name" value="tgt_general"/>
    <property type="match status" value="1"/>
</dbReference>
<dbReference type="GO" id="GO:0005737">
    <property type="term" value="C:cytoplasm"/>
    <property type="evidence" value="ECO:0007669"/>
    <property type="project" value="TreeGrafter"/>
</dbReference>
<dbReference type="NCBIfam" id="TIGR00432">
    <property type="entry name" value="arcsn_tRNA_tgt"/>
    <property type="match status" value="1"/>
</dbReference>
<proteinExistence type="inferred from homology"/>
<dbReference type="GO" id="GO:0008270">
    <property type="term" value="F:zinc ion binding"/>
    <property type="evidence" value="ECO:0007669"/>
    <property type="project" value="UniProtKB-UniRule"/>
</dbReference>
<accession>A0A147JT23</accession>
<dbReference type="SUPFAM" id="SSF51713">
    <property type="entry name" value="tRNA-guanine transglycosylase"/>
    <property type="match status" value="1"/>
</dbReference>
<evidence type="ECO:0000313" key="9">
    <source>
        <dbReference type="Proteomes" id="UP000074294"/>
    </source>
</evidence>
<comment type="pathway">
    <text evidence="6">tRNA modification; archaeosine-tRNA biosynthesis.</text>
</comment>
<comment type="caution">
    <text evidence="6">Lacks conserved residue(s) required for the propagation of feature annotation.</text>
</comment>
<dbReference type="SUPFAM" id="SSF88802">
    <property type="entry name" value="Pre-PUA domain"/>
    <property type="match status" value="1"/>
</dbReference>
<dbReference type="Proteomes" id="UP000074294">
    <property type="component" value="Unassembled WGS sequence"/>
</dbReference>
<dbReference type="GO" id="GO:0002099">
    <property type="term" value="P:tRNA wobble guanine modification"/>
    <property type="evidence" value="ECO:0007669"/>
    <property type="project" value="TreeGrafter"/>
</dbReference>
<keyword evidence="2 6" id="KW-0808">Transferase</keyword>
<dbReference type="PANTHER" id="PTHR46499:SF1">
    <property type="entry name" value="QUEUINE TRNA-RIBOSYLTRANSFERASE"/>
    <property type="match status" value="1"/>
</dbReference>